<dbReference type="PROSITE" id="PS00041">
    <property type="entry name" value="HTH_ARAC_FAMILY_1"/>
    <property type="match status" value="1"/>
</dbReference>
<reference evidence="5 6" key="1">
    <citation type="submission" date="2020-04" db="EMBL/GenBank/DDBJ databases">
        <title>Genome sequencing of novel species.</title>
        <authorList>
            <person name="Heo J."/>
            <person name="Kim S.-J."/>
            <person name="Kim J.-S."/>
            <person name="Hong S.-B."/>
            <person name="Kwon S.-W."/>
        </authorList>
    </citation>
    <scope>NUCLEOTIDE SEQUENCE [LARGE SCALE GENOMIC DNA]</scope>
    <source>
        <strain evidence="5 6">MFER-1</strain>
    </source>
</reference>
<dbReference type="PRINTS" id="PR00032">
    <property type="entry name" value="HTHARAC"/>
</dbReference>
<dbReference type="KEGG" id="cheb:HH215_16580"/>
<dbReference type="PROSITE" id="PS01124">
    <property type="entry name" value="HTH_ARAC_FAMILY_2"/>
    <property type="match status" value="1"/>
</dbReference>
<keyword evidence="1" id="KW-0805">Transcription regulation</keyword>
<keyword evidence="6" id="KW-1185">Reference proteome</keyword>
<dbReference type="RefSeq" id="WP_169280916.1">
    <property type="nucleotide sequence ID" value="NZ_CP051680.1"/>
</dbReference>
<gene>
    <name evidence="5" type="ORF">HH215_16580</name>
</gene>
<dbReference type="InterPro" id="IPR014710">
    <property type="entry name" value="RmlC-like_jellyroll"/>
</dbReference>
<protein>
    <submittedName>
        <fullName evidence="5">AraC family transcriptional regulator</fullName>
    </submittedName>
</protein>
<keyword evidence="2" id="KW-0238">DNA-binding</keyword>
<dbReference type="Gene3D" id="1.10.10.60">
    <property type="entry name" value="Homeodomain-like"/>
    <property type="match status" value="2"/>
</dbReference>
<evidence type="ECO:0000256" key="1">
    <source>
        <dbReference type="ARBA" id="ARBA00023015"/>
    </source>
</evidence>
<dbReference type="Gene3D" id="2.60.120.10">
    <property type="entry name" value="Jelly Rolls"/>
    <property type="match status" value="1"/>
</dbReference>
<evidence type="ECO:0000259" key="4">
    <source>
        <dbReference type="PROSITE" id="PS01124"/>
    </source>
</evidence>
<dbReference type="Proteomes" id="UP000502248">
    <property type="component" value="Chromosome"/>
</dbReference>
<dbReference type="InterPro" id="IPR020449">
    <property type="entry name" value="Tscrpt_reg_AraC-type_HTH"/>
</dbReference>
<proteinExistence type="predicted"/>
<dbReference type="Pfam" id="PF12833">
    <property type="entry name" value="HTH_18"/>
    <property type="match status" value="1"/>
</dbReference>
<evidence type="ECO:0000313" key="6">
    <source>
        <dbReference type="Proteomes" id="UP000502248"/>
    </source>
</evidence>
<dbReference type="InterPro" id="IPR037923">
    <property type="entry name" value="HTH-like"/>
</dbReference>
<dbReference type="SUPFAM" id="SSF51215">
    <property type="entry name" value="Regulatory protein AraC"/>
    <property type="match status" value="1"/>
</dbReference>
<feature type="domain" description="HTH araC/xylS-type" evidence="4">
    <location>
        <begin position="189"/>
        <end position="287"/>
    </location>
</feature>
<dbReference type="AlphaFoldDB" id="A0A7Z2ZMA0"/>
<dbReference type="InterPro" id="IPR018062">
    <property type="entry name" value="HTH_AraC-typ_CS"/>
</dbReference>
<evidence type="ECO:0000256" key="3">
    <source>
        <dbReference type="ARBA" id="ARBA00023163"/>
    </source>
</evidence>
<evidence type="ECO:0000256" key="2">
    <source>
        <dbReference type="ARBA" id="ARBA00023125"/>
    </source>
</evidence>
<keyword evidence="3" id="KW-0804">Transcription</keyword>
<dbReference type="GO" id="GO:0043565">
    <property type="term" value="F:sequence-specific DNA binding"/>
    <property type="evidence" value="ECO:0007669"/>
    <property type="project" value="InterPro"/>
</dbReference>
<dbReference type="InterPro" id="IPR018060">
    <property type="entry name" value="HTH_AraC"/>
</dbReference>
<sequence>MSRERKSLIERIELKGNFFLHYRVKHGNSYFFHAHQGIEFLYVHQGNGHALVNDQLVKMEPGTLLLFQPFQLHQIHMESGSDYIRTVLVFDPTLIDKQLAQFKSLQLFFRWLWHNEIPMQHFPFGEQSGEMERLLEVYHMALQTDVQELRTEEIGLCMIALLQLLRRSFFSKQDVSAFASQPRTLRYAEKVMQWVESHYQEQFDLSKLSDHLFVSPSHISRLFHKETGATISDYVTARRLREACLLLAATQLSVREIAHKVGLLSGPYFGRLFKKQFDVTPLQYRNRMRSLSR</sequence>
<dbReference type="SUPFAM" id="SSF46689">
    <property type="entry name" value="Homeodomain-like"/>
    <property type="match status" value="2"/>
</dbReference>
<dbReference type="PANTHER" id="PTHR43280">
    <property type="entry name" value="ARAC-FAMILY TRANSCRIPTIONAL REGULATOR"/>
    <property type="match status" value="1"/>
</dbReference>
<dbReference type="EMBL" id="CP051680">
    <property type="protein sequence ID" value="QJD84635.1"/>
    <property type="molecule type" value="Genomic_DNA"/>
</dbReference>
<evidence type="ECO:0000313" key="5">
    <source>
        <dbReference type="EMBL" id="QJD84635.1"/>
    </source>
</evidence>
<dbReference type="GO" id="GO:0003700">
    <property type="term" value="F:DNA-binding transcription factor activity"/>
    <property type="evidence" value="ECO:0007669"/>
    <property type="project" value="InterPro"/>
</dbReference>
<name>A0A7Z2ZMA0_9BACL</name>
<dbReference type="SMART" id="SM00342">
    <property type="entry name" value="HTH_ARAC"/>
    <property type="match status" value="1"/>
</dbReference>
<dbReference type="Pfam" id="PF02311">
    <property type="entry name" value="AraC_binding"/>
    <property type="match status" value="1"/>
</dbReference>
<organism evidence="5 6">
    <name type="scientific">Cohnella herbarum</name>
    <dbReference type="NCBI Taxonomy" id="2728023"/>
    <lineage>
        <taxon>Bacteria</taxon>
        <taxon>Bacillati</taxon>
        <taxon>Bacillota</taxon>
        <taxon>Bacilli</taxon>
        <taxon>Bacillales</taxon>
        <taxon>Paenibacillaceae</taxon>
        <taxon>Cohnella</taxon>
    </lineage>
</organism>
<accession>A0A7Z2ZMA0</accession>
<dbReference type="InterPro" id="IPR009057">
    <property type="entry name" value="Homeodomain-like_sf"/>
</dbReference>
<dbReference type="InterPro" id="IPR003313">
    <property type="entry name" value="AraC-bd"/>
</dbReference>
<dbReference type="PANTHER" id="PTHR43280:SF2">
    <property type="entry name" value="HTH-TYPE TRANSCRIPTIONAL REGULATOR EXSA"/>
    <property type="match status" value="1"/>
</dbReference>